<dbReference type="EMBL" id="JAUKWQ010000004">
    <property type="protein sequence ID" value="MDO1583220.1"/>
    <property type="molecule type" value="Genomic_DNA"/>
</dbReference>
<accession>A0ABT8SY62</accession>
<proteinExistence type="predicted"/>
<dbReference type="Proteomes" id="UP001169006">
    <property type="component" value="Unassembled WGS sequence"/>
</dbReference>
<sequence length="305" mass="32728">MPIFFRLAATFLFISTAWIAAAQQQKSPVMDCAALISRSAPLVEVKPDSKIEPIENGCHASNVLISQSAYARWKAADLRITGKDLFASVTAERLPETLEVSLTGLQFSLNAGTPLSNYVMEVTQLPFDIHLAYRGDGASQELTLDDLSLRGTRFGSIGVSGAASGVSKMPVLASQVEEATKLAAIRKLSLKLDNRGVFESIVVMPLISTLPQDHDPKPAIERYRSLATAFVDSLPDRIATSDSKTVLKTFLAEFPHPAGRYQVDIDAEQPIPVADLLGAASKPQGLSALLAKLKLSAAHDSDVAQ</sequence>
<name>A0ABT8SY62_9HYPH</name>
<comment type="caution">
    <text evidence="2">The sequence shown here is derived from an EMBL/GenBank/DDBJ whole genome shotgun (WGS) entry which is preliminary data.</text>
</comment>
<feature type="signal peptide" evidence="1">
    <location>
        <begin position="1"/>
        <end position="22"/>
    </location>
</feature>
<gene>
    <name evidence="2" type="ORF">Q2T52_14100</name>
</gene>
<protein>
    <submittedName>
        <fullName evidence="2">Uncharacterized protein</fullName>
    </submittedName>
</protein>
<keyword evidence="3" id="KW-1185">Reference proteome</keyword>
<evidence type="ECO:0000313" key="3">
    <source>
        <dbReference type="Proteomes" id="UP001169006"/>
    </source>
</evidence>
<reference evidence="2" key="1">
    <citation type="journal article" date="2015" name="Int. J. Syst. Evol. Microbiol.">
        <title>Rhizobium oryzicola sp. nov., potential plant-growth-promoting endophytic bacteria isolated from rice roots.</title>
        <authorList>
            <person name="Zhang X.X."/>
            <person name="Gao J.S."/>
            <person name="Cao Y.H."/>
            <person name="Sheirdil R.A."/>
            <person name="Wang X.C."/>
            <person name="Zhang L."/>
        </authorList>
    </citation>
    <scope>NUCLEOTIDE SEQUENCE</scope>
    <source>
        <strain evidence="2">05753</strain>
    </source>
</reference>
<feature type="chain" id="PRO_5045959293" evidence="1">
    <location>
        <begin position="23"/>
        <end position="305"/>
    </location>
</feature>
<evidence type="ECO:0000256" key="1">
    <source>
        <dbReference type="SAM" id="SignalP"/>
    </source>
</evidence>
<dbReference type="RefSeq" id="WP_302077414.1">
    <property type="nucleotide sequence ID" value="NZ_JAUKWQ010000004.1"/>
</dbReference>
<keyword evidence="1" id="KW-0732">Signal</keyword>
<reference evidence="2" key="2">
    <citation type="submission" date="2023-07" db="EMBL/GenBank/DDBJ databases">
        <authorList>
            <person name="Sun H."/>
        </authorList>
    </citation>
    <scope>NUCLEOTIDE SEQUENCE</scope>
    <source>
        <strain evidence="2">05753</strain>
    </source>
</reference>
<evidence type="ECO:0000313" key="2">
    <source>
        <dbReference type="EMBL" id="MDO1583220.1"/>
    </source>
</evidence>
<organism evidence="2 3">
    <name type="scientific">Rhizobium oryzicola</name>
    <dbReference type="NCBI Taxonomy" id="1232668"/>
    <lineage>
        <taxon>Bacteria</taxon>
        <taxon>Pseudomonadati</taxon>
        <taxon>Pseudomonadota</taxon>
        <taxon>Alphaproteobacteria</taxon>
        <taxon>Hyphomicrobiales</taxon>
        <taxon>Rhizobiaceae</taxon>
        <taxon>Rhizobium/Agrobacterium group</taxon>
        <taxon>Rhizobium</taxon>
    </lineage>
</organism>